<dbReference type="Pfam" id="PF20151">
    <property type="entry name" value="DUF6533"/>
    <property type="match status" value="1"/>
</dbReference>
<evidence type="ECO:0000256" key="1">
    <source>
        <dbReference type="SAM" id="MobiDB-lite"/>
    </source>
</evidence>
<evidence type="ECO:0000259" key="3">
    <source>
        <dbReference type="Pfam" id="PF20151"/>
    </source>
</evidence>
<dbReference type="InterPro" id="IPR045340">
    <property type="entry name" value="DUF6533"/>
</dbReference>
<feature type="transmembrane region" description="Helical" evidence="2">
    <location>
        <begin position="165"/>
        <end position="187"/>
    </location>
</feature>
<organism evidence="4 5">
    <name type="scientific">Polyporus arcularius HHB13444</name>
    <dbReference type="NCBI Taxonomy" id="1314778"/>
    <lineage>
        <taxon>Eukaryota</taxon>
        <taxon>Fungi</taxon>
        <taxon>Dikarya</taxon>
        <taxon>Basidiomycota</taxon>
        <taxon>Agaricomycotina</taxon>
        <taxon>Agaricomycetes</taxon>
        <taxon>Polyporales</taxon>
        <taxon>Polyporaceae</taxon>
        <taxon>Polyporus</taxon>
    </lineage>
</organism>
<protein>
    <recommendedName>
        <fullName evidence="3">DUF6533 domain-containing protein</fullName>
    </recommendedName>
</protein>
<name>A0A5C3P576_9APHY</name>
<evidence type="ECO:0000256" key="2">
    <source>
        <dbReference type="SAM" id="Phobius"/>
    </source>
</evidence>
<dbReference type="Proteomes" id="UP000308197">
    <property type="component" value="Unassembled WGS sequence"/>
</dbReference>
<reference evidence="4 5" key="1">
    <citation type="journal article" date="2019" name="Nat. Ecol. Evol.">
        <title>Megaphylogeny resolves global patterns of mushroom evolution.</title>
        <authorList>
            <person name="Varga T."/>
            <person name="Krizsan K."/>
            <person name="Foldi C."/>
            <person name="Dima B."/>
            <person name="Sanchez-Garcia M."/>
            <person name="Sanchez-Ramirez S."/>
            <person name="Szollosi G.J."/>
            <person name="Szarkandi J.G."/>
            <person name="Papp V."/>
            <person name="Albert L."/>
            <person name="Andreopoulos W."/>
            <person name="Angelini C."/>
            <person name="Antonin V."/>
            <person name="Barry K.W."/>
            <person name="Bougher N.L."/>
            <person name="Buchanan P."/>
            <person name="Buyck B."/>
            <person name="Bense V."/>
            <person name="Catcheside P."/>
            <person name="Chovatia M."/>
            <person name="Cooper J."/>
            <person name="Damon W."/>
            <person name="Desjardin D."/>
            <person name="Finy P."/>
            <person name="Geml J."/>
            <person name="Haridas S."/>
            <person name="Hughes K."/>
            <person name="Justo A."/>
            <person name="Karasinski D."/>
            <person name="Kautmanova I."/>
            <person name="Kiss B."/>
            <person name="Kocsube S."/>
            <person name="Kotiranta H."/>
            <person name="LaButti K.M."/>
            <person name="Lechner B.E."/>
            <person name="Liimatainen K."/>
            <person name="Lipzen A."/>
            <person name="Lukacs Z."/>
            <person name="Mihaltcheva S."/>
            <person name="Morgado L.N."/>
            <person name="Niskanen T."/>
            <person name="Noordeloos M.E."/>
            <person name="Ohm R.A."/>
            <person name="Ortiz-Santana B."/>
            <person name="Ovrebo C."/>
            <person name="Racz N."/>
            <person name="Riley R."/>
            <person name="Savchenko A."/>
            <person name="Shiryaev A."/>
            <person name="Soop K."/>
            <person name="Spirin V."/>
            <person name="Szebenyi C."/>
            <person name="Tomsovsky M."/>
            <person name="Tulloss R.E."/>
            <person name="Uehling J."/>
            <person name="Grigoriev I.V."/>
            <person name="Vagvolgyi C."/>
            <person name="Papp T."/>
            <person name="Martin F.M."/>
            <person name="Miettinen O."/>
            <person name="Hibbett D.S."/>
            <person name="Nagy L.G."/>
        </authorList>
    </citation>
    <scope>NUCLEOTIDE SEQUENCE [LARGE SCALE GENOMIC DNA]</scope>
    <source>
        <strain evidence="4 5">HHB13444</strain>
    </source>
</reference>
<evidence type="ECO:0000313" key="5">
    <source>
        <dbReference type="Proteomes" id="UP000308197"/>
    </source>
</evidence>
<proteinExistence type="predicted"/>
<sequence length="367" mass="40069">MDNSNIVAFHETFQTGIYIGAAPRIFLLYDHLITLDREVELFRTSKLTNGSSILYAATRYTAFIYNTVSILALFPAISTKSDVVCDVLVKVLSAADYSRYIPLAAFSAMRAFALSKNRIISGLILALSLAPLAANLAQLGFDFAGFIEPIVGCVSSVTLSTTQSITFSVVARTGVTLSDFLLVVLTWRSDAVRPIENPFSSGGTRRSLPSILLWNGTLYFIVLGILSALQLSFTLSSILTSGGESFVTLFTEPLTTVLICRFILDLHEATQHEMKLDSDDPLHFSFDPDHTPSFVRPARAPSAIGGTDVPSASTNLALDAESRESETSDASPEGYRTTREEWRATRIHDTMEGSSRLTSHLERSAFV</sequence>
<accession>A0A5C3P576</accession>
<feature type="compositionally biased region" description="Basic and acidic residues" evidence="1">
    <location>
        <begin position="336"/>
        <end position="351"/>
    </location>
</feature>
<feature type="domain" description="DUF6533" evidence="3">
    <location>
        <begin position="18"/>
        <end position="64"/>
    </location>
</feature>
<dbReference type="AlphaFoldDB" id="A0A5C3P576"/>
<keyword evidence="2" id="KW-0812">Transmembrane</keyword>
<keyword evidence="2" id="KW-1133">Transmembrane helix</keyword>
<dbReference type="EMBL" id="ML211292">
    <property type="protein sequence ID" value="TFK84806.1"/>
    <property type="molecule type" value="Genomic_DNA"/>
</dbReference>
<gene>
    <name evidence="4" type="ORF">K466DRAFT_664928</name>
</gene>
<feature type="transmembrane region" description="Helical" evidence="2">
    <location>
        <begin position="119"/>
        <end position="141"/>
    </location>
</feature>
<evidence type="ECO:0000313" key="4">
    <source>
        <dbReference type="EMBL" id="TFK84806.1"/>
    </source>
</evidence>
<keyword evidence="5" id="KW-1185">Reference proteome</keyword>
<dbReference type="InParanoid" id="A0A5C3P576"/>
<feature type="region of interest" description="Disordered" evidence="1">
    <location>
        <begin position="317"/>
        <end position="367"/>
    </location>
</feature>
<keyword evidence="2" id="KW-0472">Membrane</keyword>
<feature type="transmembrane region" description="Helical" evidence="2">
    <location>
        <begin position="208"/>
        <end position="233"/>
    </location>
</feature>